<organism evidence="1 2">
    <name type="scientific">Flavobacterium silvisoli</name>
    <dbReference type="NCBI Taxonomy" id="2529433"/>
    <lineage>
        <taxon>Bacteria</taxon>
        <taxon>Pseudomonadati</taxon>
        <taxon>Bacteroidota</taxon>
        <taxon>Flavobacteriia</taxon>
        <taxon>Flavobacteriales</taxon>
        <taxon>Flavobacteriaceae</taxon>
        <taxon>Flavobacterium</taxon>
    </lineage>
</organism>
<evidence type="ECO:0000313" key="2">
    <source>
        <dbReference type="Proteomes" id="UP000293300"/>
    </source>
</evidence>
<dbReference type="OrthoDB" id="1187827at2"/>
<accession>A0A4Q9YTM8</accession>
<proteinExistence type="predicted"/>
<dbReference type="AlphaFoldDB" id="A0A4Q9YTM8"/>
<sequence length="153" mass="18286">MKVNYKSKSGSHYIFTEKGLYRISNHWGRVGDCYWRLIPLNTFKNQNITVAFANWESFYPNDDTSKLFYIKVDFETGEVDFFHKESLIETETYALRNSKETAKIMRIIKEVLFETAWAKYLHYEDLSELRKDIVSTLIHTNQTFLDIKQNYLK</sequence>
<dbReference type="Proteomes" id="UP000293300">
    <property type="component" value="Unassembled WGS sequence"/>
</dbReference>
<comment type="caution">
    <text evidence="1">The sequence shown here is derived from an EMBL/GenBank/DDBJ whole genome shotgun (WGS) entry which is preliminary data.</text>
</comment>
<evidence type="ECO:0000313" key="1">
    <source>
        <dbReference type="EMBL" id="TBX66982.1"/>
    </source>
</evidence>
<reference evidence="1 2" key="1">
    <citation type="submission" date="2019-02" db="EMBL/GenBank/DDBJ databases">
        <title>Flavobacterium sp. RD-2-33 isolated from forest soil.</title>
        <authorList>
            <person name="Chaudhary D.K."/>
        </authorList>
    </citation>
    <scope>NUCLEOTIDE SEQUENCE [LARGE SCALE GENOMIC DNA]</scope>
    <source>
        <strain evidence="1 2">RD-2-33</strain>
    </source>
</reference>
<keyword evidence="2" id="KW-1185">Reference proteome</keyword>
<evidence type="ECO:0008006" key="3">
    <source>
        <dbReference type="Google" id="ProtNLM"/>
    </source>
</evidence>
<gene>
    <name evidence="1" type="ORF">EZL74_09995</name>
</gene>
<name>A0A4Q9YTM8_9FLAO</name>
<protein>
    <recommendedName>
        <fullName evidence="3">DUF402 domain-containing protein</fullName>
    </recommendedName>
</protein>
<dbReference type="EMBL" id="SJPE01000012">
    <property type="protein sequence ID" value="TBX66982.1"/>
    <property type="molecule type" value="Genomic_DNA"/>
</dbReference>
<dbReference type="RefSeq" id="WP_131476470.1">
    <property type="nucleotide sequence ID" value="NZ_SJPE01000012.1"/>
</dbReference>